<sequence length="162" mass="17077">MLRRALLLRSGAEAMGVETRWWFVSAVVADDGCASLQVRMLVVAGVRPCGGVRYKCANGEDGGAVTVPICCCSGCCCRWSCAGGVAEARWSERKRTRALMDGEVSCGRDGGVSWDACAAEMVQIPAKSAAAVAAEKVRAELRWWSEKVGGGGCVEGGRRGEN</sequence>
<accession>A0A4D6L1H2</accession>
<reference evidence="1 2" key="1">
    <citation type="submission" date="2019-04" db="EMBL/GenBank/DDBJ databases">
        <title>An improved genome assembly and genetic linkage map for asparagus bean, Vigna unguiculata ssp. sesquipedialis.</title>
        <authorList>
            <person name="Xia Q."/>
            <person name="Zhang R."/>
            <person name="Dong Y."/>
        </authorList>
    </citation>
    <scope>NUCLEOTIDE SEQUENCE [LARGE SCALE GENOMIC DNA]</scope>
    <source>
        <tissue evidence="1">Leaf</tissue>
    </source>
</reference>
<keyword evidence="2" id="KW-1185">Reference proteome</keyword>
<organism evidence="1 2">
    <name type="scientific">Vigna unguiculata</name>
    <name type="common">Cowpea</name>
    <dbReference type="NCBI Taxonomy" id="3917"/>
    <lineage>
        <taxon>Eukaryota</taxon>
        <taxon>Viridiplantae</taxon>
        <taxon>Streptophyta</taxon>
        <taxon>Embryophyta</taxon>
        <taxon>Tracheophyta</taxon>
        <taxon>Spermatophyta</taxon>
        <taxon>Magnoliopsida</taxon>
        <taxon>eudicotyledons</taxon>
        <taxon>Gunneridae</taxon>
        <taxon>Pentapetalae</taxon>
        <taxon>rosids</taxon>
        <taxon>fabids</taxon>
        <taxon>Fabales</taxon>
        <taxon>Fabaceae</taxon>
        <taxon>Papilionoideae</taxon>
        <taxon>50 kb inversion clade</taxon>
        <taxon>NPAAA clade</taxon>
        <taxon>indigoferoid/millettioid clade</taxon>
        <taxon>Phaseoleae</taxon>
        <taxon>Vigna</taxon>
    </lineage>
</organism>
<dbReference type="AlphaFoldDB" id="A0A4D6L1H2"/>
<proteinExistence type="predicted"/>
<evidence type="ECO:0000313" key="2">
    <source>
        <dbReference type="Proteomes" id="UP000501690"/>
    </source>
</evidence>
<evidence type="ECO:0000313" key="1">
    <source>
        <dbReference type="EMBL" id="QCD82357.1"/>
    </source>
</evidence>
<dbReference type="EMBL" id="CP039346">
    <property type="protein sequence ID" value="QCD82357.1"/>
    <property type="molecule type" value="Genomic_DNA"/>
</dbReference>
<protein>
    <submittedName>
        <fullName evidence="1">Uncharacterized protein</fullName>
    </submittedName>
</protein>
<gene>
    <name evidence="1" type="ORF">DEO72_LG2g2693</name>
</gene>
<name>A0A4D6L1H2_VIGUN</name>
<dbReference type="Proteomes" id="UP000501690">
    <property type="component" value="Linkage Group LG2"/>
</dbReference>